<keyword evidence="1" id="KW-0472">Membrane</keyword>
<organism evidence="2">
    <name type="scientific">Culex pipiens</name>
    <name type="common">House mosquito</name>
    <dbReference type="NCBI Taxonomy" id="7175"/>
    <lineage>
        <taxon>Eukaryota</taxon>
        <taxon>Metazoa</taxon>
        <taxon>Ecdysozoa</taxon>
        <taxon>Arthropoda</taxon>
        <taxon>Hexapoda</taxon>
        <taxon>Insecta</taxon>
        <taxon>Pterygota</taxon>
        <taxon>Neoptera</taxon>
        <taxon>Endopterygota</taxon>
        <taxon>Diptera</taxon>
        <taxon>Nematocera</taxon>
        <taxon>Culicoidea</taxon>
        <taxon>Culicidae</taxon>
        <taxon>Culicinae</taxon>
        <taxon>Culicini</taxon>
        <taxon>Culex</taxon>
        <taxon>Culex</taxon>
    </lineage>
</organism>
<evidence type="ECO:0000313" key="2">
    <source>
        <dbReference type="EMBL" id="CAG6504547.1"/>
    </source>
</evidence>
<dbReference type="EMBL" id="HBUE01149662">
    <property type="protein sequence ID" value="CAG6504547.1"/>
    <property type="molecule type" value="Transcribed_RNA"/>
</dbReference>
<proteinExistence type="predicted"/>
<feature type="transmembrane region" description="Helical" evidence="1">
    <location>
        <begin position="69"/>
        <end position="89"/>
    </location>
</feature>
<dbReference type="AlphaFoldDB" id="A0A8D8D7H2"/>
<evidence type="ECO:0000256" key="1">
    <source>
        <dbReference type="SAM" id="Phobius"/>
    </source>
</evidence>
<sequence length="113" mass="12386">MTDSACSFARSPAAIGSIFERESAERSPSLNLNCNFGLSHVCLCAVSLFCALRLCATTVVVFVTSGCCFWCYCLRIFSFSHLFFVFVIFSSRSGFLADSSQVCYAAMIIINIL</sequence>
<name>A0A8D8D7H2_CULPI</name>
<keyword evidence="1" id="KW-1133">Transmembrane helix</keyword>
<keyword evidence="1" id="KW-0812">Transmembrane</keyword>
<reference evidence="2" key="1">
    <citation type="submission" date="2021-05" db="EMBL/GenBank/DDBJ databases">
        <authorList>
            <person name="Alioto T."/>
            <person name="Alioto T."/>
            <person name="Gomez Garrido J."/>
        </authorList>
    </citation>
    <scope>NUCLEOTIDE SEQUENCE</scope>
</reference>
<feature type="transmembrane region" description="Helical" evidence="1">
    <location>
        <begin position="38"/>
        <end position="62"/>
    </location>
</feature>
<accession>A0A8D8D7H2</accession>
<protein>
    <submittedName>
        <fullName evidence="2">(northern house mosquito) hypothetical protein</fullName>
    </submittedName>
</protein>
<dbReference type="EMBL" id="HBUE01254640">
    <property type="protein sequence ID" value="CAG6555823.1"/>
    <property type="molecule type" value="Transcribed_RNA"/>
</dbReference>